<proteinExistence type="predicted"/>
<reference evidence="1" key="1">
    <citation type="submission" date="2008-06" db="EMBL/GenBank/DDBJ databases">
        <authorList>
            <person name="Zulperi D."/>
            <person name="Bejo S.K."/>
            <person name="Zakaria Z."/>
            <person name="Abdul Rahim R."/>
        </authorList>
    </citation>
    <scope>NUCLEOTIDE SEQUENCE</scope>
    <source>
        <strain evidence="1">PMTB</strain>
    </source>
</reference>
<dbReference type="AlphaFoldDB" id="B5AN50"/>
<accession>B5AN50</accession>
<name>B5AN50_PASMD</name>
<reference evidence="1" key="2">
    <citation type="submission" date="2008-07" db="EMBL/GenBank/DDBJ databases">
        <title>Detection of aba392 virulence gene and its location in Pasteurella multocida serotype B:2 genome.</title>
        <authorList>
            <person name="Dzarifah Z."/>
            <person name="Siti-Khairani B."/>
            <person name="Zunita Z."/>
            <person name="Raha A.R."/>
        </authorList>
    </citation>
    <scope>NUCLEOTIDE SEQUENCE</scope>
    <source>
        <strain evidence="1">PMTB</strain>
    </source>
</reference>
<protein>
    <submittedName>
        <fullName evidence="1">Aba392</fullName>
    </submittedName>
</protein>
<dbReference type="EMBL" id="EU862340">
    <property type="protein sequence ID" value="ACF60959.1"/>
    <property type="molecule type" value="Genomic_DNA"/>
</dbReference>
<sequence length="267" mass="29873">MSLLFCRLSKRVLELANEHRLILLELGSRLFLSAEPVFTADFLQVAEKYLNRLGPYDSYRFPQSPNKALASFVILCQAKGSLLRSLQAHDQADRQTQDDSVGAGGMEYGIEIRDHDRHCENQQGLCARLLPRVLAHYHRNIRSSRNSIPSSRARHSTTCYARQQLRSAAEATCQSRKEPGRHPLLPYRSLGHAEGADRQGCRIVKVATYKAWGNTVKIERPGRLTTDIQGNGPDPVFADMGASLVDDANPVQDFAAHVPNMAGFHRR</sequence>
<organism evidence="1">
    <name type="scientific">Pasteurella multocida</name>
    <dbReference type="NCBI Taxonomy" id="747"/>
    <lineage>
        <taxon>Bacteria</taxon>
        <taxon>Pseudomonadati</taxon>
        <taxon>Pseudomonadota</taxon>
        <taxon>Gammaproteobacteria</taxon>
        <taxon>Pasteurellales</taxon>
        <taxon>Pasteurellaceae</taxon>
        <taxon>Pasteurella</taxon>
    </lineage>
</organism>
<gene>
    <name evidence="1" type="primary">aba392</name>
</gene>
<evidence type="ECO:0000313" key="1">
    <source>
        <dbReference type="EMBL" id="ACF60959.1"/>
    </source>
</evidence>